<dbReference type="Gene3D" id="3.30.530.20">
    <property type="match status" value="1"/>
</dbReference>
<proteinExistence type="predicted"/>
<dbReference type="RefSeq" id="WP_145419023.1">
    <property type="nucleotide sequence ID" value="NZ_CP036526.1"/>
</dbReference>
<dbReference type="SUPFAM" id="SSF55961">
    <property type="entry name" value="Bet v1-like"/>
    <property type="match status" value="1"/>
</dbReference>
<dbReference type="Proteomes" id="UP000319817">
    <property type="component" value="Chromosome"/>
</dbReference>
<dbReference type="EMBL" id="CP036526">
    <property type="protein sequence ID" value="QDT11182.1"/>
    <property type="molecule type" value="Genomic_DNA"/>
</dbReference>
<dbReference type="InterPro" id="IPR023393">
    <property type="entry name" value="START-like_dom_sf"/>
</dbReference>
<sequence length="142" mass="15635">MGVCYNSTVVNAPIDVVWHQLRDFHDMSWGVGVITSCEAVGEVPGHQAGAKRILNGSFHETLHRMEDNKCALSYSIDDGPEPVSSDSLTSYRASIQCRPVTDINGTFVQWESVFEAKDDELVLAFCTPIYAALLEALKSHFA</sequence>
<name>A0A517NVM4_9BACT</name>
<reference evidence="1 2" key="1">
    <citation type="submission" date="2019-02" db="EMBL/GenBank/DDBJ databases">
        <title>Deep-cultivation of Planctomycetes and their phenomic and genomic characterization uncovers novel biology.</title>
        <authorList>
            <person name="Wiegand S."/>
            <person name="Jogler M."/>
            <person name="Boedeker C."/>
            <person name="Pinto D."/>
            <person name="Vollmers J."/>
            <person name="Rivas-Marin E."/>
            <person name="Kohn T."/>
            <person name="Peeters S.H."/>
            <person name="Heuer A."/>
            <person name="Rast P."/>
            <person name="Oberbeckmann S."/>
            <person name="Bunk B."/>
            <person name="Jeske O."/>
            <person name="Meyerdierks A."/>
            <person name="Storesund J.E."/>
            <person name="Kallscheuer N."/>
            <person name="Luecker S."/>
            <person name="Lage O.M."/>
            <person name="Pohl T."/>
            <person name="Merkel B.J."/>
            <person name="Hornburger P."/>
            <person name="Mueller R.-W."/>
            <person name="Bruemmer F."/>
            <person name="Labrenz M."/>
            <person name="Spormann A.M."/>
            <person name="Op den Camp H."/>
            <person name="Overmann J."/>
            <person name="Amann R."/>
            <person name="Jetten M.S.M."/>
            <person name="Mascher T."/>
            <person name="Medema M.H."/>
            <person name="Devos D.P."/>
            <person name="Kaster A.-K."/>
            <person name="Ovreas L."/>
            <person name="Rohde M."/>
            <person name="Galperin M.Y."/>
            <person name="Jogler C."/>
        </authorList>
    </citation>
    <scope>NUCLEOTIDE SEQUENCE [LARGE SCALE GENOMIC DNA]</scope>
    <source>
        <strain evidence="1 2">K23_9</strain>
    </source>
</reference>
<dbReference type="PANTHER" id="PTHR39332">
    <property type="entry name" value="BLL4707 PROTEIN"/>
    <property type="match status" value="1"/>
</dbReference>
<protein>
    <submittedName>
        <fullName evidence="1">Polyketide cyclase / dehydrase and lipid transport</fullName>
    </submittedName>
</protein>
<dbReference type="CDD" id="cd07821">
    <property type="entry name" value="PYR_PYL_RCAR_like"/>
    <property type="match status" value="1"/>
</dbReference>
<dbReference type="Pfam" id="PF10604">
    <property type="entry name" value="Polyketide_cyc2"/>
    <property type="match status" value="1"/>
</dbReference>
<gene>
    <name evidence="1" type="ORF">K239x_31760</name>
</gene>
<evidence type="ECO:0000313" key="2">
    <source>
        <dbReference type="Proteomes" id="UP000319817"/>
    </source>
</evidence>
<keyword evidence="2" id="KW-1185">Reference proteome</keyword>
<dbReference type="OrthoDB" id="1364128at2"/>
<evidence type="ECO:0000313" key="1">
    <source>
        <dbReference type="EMBL" id="QDT11182.1"/>
    </source>
</evidence>
<accession>A0A517NVM4</accession>
<dbReference type="InterPro" id="IPR019587">
    <property type="entry name" value="Polyketide_cyclase/dehydratase"/>
</dbReference>
<dbReference type="AlphaFoldDB" id="A0A517NVM4"/>
<dbReference type="PANTHER" id="PTHR39332:SF7">
    <property type="entry name" value="SRPBCC FAMILY PROTEIN"/>
    <property type="match status" value="1"/>
</dbReference>
<organism evidence="1 2">
    <name type="scientific">Stieleria marina</name>
    <dbReference type="NCBI Taxonomy" id="1930275"/>
    <lineage>
        <taxon>Bacteria</taxon>
        <taxon>Pseudomonadati</taxon>
        <taxon>Planctomycetota</taxon>
        <taxon>Planctomycetia</taxon>
        <taxon>Pirellulales</taxon>
        <taxon>Pirellulaceae</taxon>
        <taxon>Stieleria</taxon>
    </lineage>
</organism>